<feature type="region of interest" description="Disordered" evidence="1">
    <location>
        <begin position="152"/>
        <end position="227"/>
    </location>
</feature>
<evidence type="ECO:0000313" key="2">
    <source>
        <dbReference type="EMBL" id="BDU75482.1"/>
    </source>
</evidence>
<organism evidence="2 3">
    <name type="scientific">Mesoterricola sediminis</name>
    <dbReference type="NCBI Taxonomy" id="2927980"/>
    <lineage>
        <taxon>Bacteria</taxon>
        <taxon>Pseudomonadati</taxon>
        <taxon>Acidobacteriota</taxon>
        <taxon>Holophagae</taxon>
        <taxon>Holophagales</taxon>
        <taxon>Holophagaceae</taxon>
        <taxon>Mesoterricola</taxon>
    </lineage>
</organism>
<keyword evidence="3" id="KW-1185">Reference proteome</keyword>
<dbReference type="Gene3D" id="2.180.10.10">
    <property type="entry name" value="RHS repeat-associated core"/>
    <property type="match status" value="1"/>
</dbReference>
<proteinExistence type="predicted"/>
<dbReference type="EMBL" id="AP027081">
    <property type="protein sequence ID" value="BDU75482.1"/>
    <property type="molecule type" value="Genomic_DNA"/>
</dbReference>
<evidence type="ECO:0000256" key="1">
    <source>
        <dbReference type="SAM" id="MobiDB-lite"/>
    </source>
</evidence>
<sequence>MQARFYLPMWGRFASPDPARDQHFEQTQSWNIYSYVQNNPVSFLDPDGQKLVLSGNATAELDRAMAYLAKSQAGREIVNYINMIKNSDTINLDLKVDTRVYYTNSAGDEIQWNPQIGTAVIDNPNDRTSETGEVQSPALALAHEIIHKMEKDRVGEKGIDRSAAPPYDNKEERRAVEKENKIAKQLGEPSRKNSTGNDVKVKDSTSRNPVEPTVQKRLEEARRKGQR</sequence>
<evidence type="ECO:0000313" key="3">
    <source>
        <dbReference type="Proteomes" id="UP001228113"/>
    </source>
</evidence>
<feature type="compositionally biased region" description="Basic and acidic residues" evidence="1">
    <location>
        <begin position="168"/>
        <end position="182"/>
    </location>
</feature>
<dbReference type="Proteomes" id="UP001228113">
    <property type="component" value="Chromosome"/>
</dbReference>
<evidence type="ECO:0008006" key="4">
    <source>
        <dbReference type="Google" id="ProtNLM"/>
    </source>
</evidence>
<dbReference type="NCBIfam" id="TIGR03696">
    <property type="entry name" value="Rhs_assc_core"/>
    <property type="match status" value="1"/>
</dbReference>
<dbReference type="AlphaFoldDB" id="A0AA48GWQ6"/>
<dbReference type="InterPro" id="IPR022385">
    <property type="entry name" value="Rhs_assc_core"/>
</dbReference>
<protein>
    <recommendedName>
        <fullName evidence="4">RHS repeat-associated core domain-containing protein</fullName>
    </recommendedName>
</protein>
<name>A0AA48GWQ6_9BACT</name>
<feature type="compositionally biased region" description="Basic and acidic residues" evidence="1">
    <location>
        <begin position="214"/>
        <end position="227"/>
    </location>
</feature>
<reference evidence="2" key="1">
    <citation type="journal article" date="2023" name="Int. J. Syst. Evol. Microbiol.">
        <title>Mesoterricola silvestris gen. nov., sp. nov., Mesoterricola sediminis sp. nov., Geothrix oryzae sp. nov., Geothrix edaphica sp. nov., Geothrix rubra sp. nov., and Geothrix limicola sp. nov., six novel members of Acidobacteriota isolated from soils.</title>
        <authorList>
            <person name="Itoh H."/>
            <person name="Sugisawa Y."/>
            <person name="Mise K."/>
            <person name="Xu Z."/>
            <person name="Kuniyasu M."/>
            <person name="Ushijima N."/>
            <person name="Kawano K."/>
            <person name="Kobayashi E."/>
            <person name="Shiratori Y."/>
            <person name="Masuda Y."/>
            <person name="Senoo K."/>
        </authorList>
    </citation>
    <scope>NUCLEOTIDE SEQUENCE</scope>
    <source>
        <strain evidence="2">W786</strain>
    </source>
</reference>
<dbReference type="KEGG" id="msea:METESE_04400"/>
<accession>A0AA48GWQ6</accession>
<gene>
    <name evidence="2" type="ORF">METESE_04400</name>
</gene>